<evidence type="ECO:0000256" key="3">
    <source>
        <dbReference type="ARBA" id="ARBA00010617"/>
    </source>
</evidence>
<keyword evidence="5 10" id="KW-0479">Metal-binding</keyword>
<keyword evidence="4 10" id="KW-0349">Heme</keyword>
<accession>A0A1U8A683</accession>
<dbReference type="CDD" id="cd20655">
    <property type="entry name" value="CYP93"/>
    <property type="match status" value="1"/>
</dbReference>
<comment type="similarity">
    <text evidence="3 11">Belongs to the cytochrome P450 family.</text>
</comment>
<dbReference type="PANTHER" id="PTHR47943:SF8">
    <property type="entry name" value="CYTOCHROME P450"/>
    <property type="match status" value="1"/>
</dbReference>
<dbReference type="GeneID" id="104597493"/>
<dbReference type="Pfam" id="PF00067">
    <property type="entry name" value="p450"/>
    <property type="match status" value="1"/>
</dbReference>
<dbReference type="AlphaFoldDB" id="A0A1U8A683"/>
<keyword evidence="9" id="KW-0472">Membrane</keyword>
<evidence type="ECO:0000256" key="8">
    <source>
        <dbReference type="ARBA" id="ARBA00023033"/>
    </source>
</evidence>
<dbReference type="InterPro" id="IPR017972">
    <property type="entry name" value="Cyt_P450_CS"/>
</dbReference>
<dbReference type="FunCoup" id="A0A1U8A683">
    <property type="interactions" value="117"/>
</dbReference>
<dbReference type="Gene3D" id="1.10.630.10">
    <property type="entry name" value="Cytochrome P450"/>
    <property type="match status" value="1"/>
</dbReference>
<dbReference type="GO" id="GO:0020037">
    <property type="term" value="F:heme binding"/>
    <property type="evidence" value="ECO:0007669"/>
    <property type="project" value="InterPro"/>
</dbReference>
<evidence type="ECO:0000313" key="13">
    <source>
        <dbReference type="RefSeq" id="XP_010257372.1"/>
    </source>
</evidence>
<dbReference type="InterPro" id="IPR002401">
    <property type="entry name" value="Cyt_P450_E_grp-I"/>
</dbReference>
<dbReference type="GO" id="GO:0016705">
    <property type="term" value="F:oxidoreductase activity, acting on paired donors, with incorporation or reduction of molecular oxygen"/>
    <property type="evidence" value="ECO:0007669"/>
    <property type="project" value="InterPro"/>
</dbReference>
<keyword evidence="12" id="KW-1185">Reference proteome</keyword>
<evidence type="ECO:0000313" key="12">
    <source>
        <dbReference type="Proteomes" id="UP000189703"/>
    </source>
</evidence>
<dbReference type="Proteomes" id="UP000189703">
    <property type="component" value="Unplaced"/>
</dbReference>
<reference evidence="13" key="1">
    <citation type="submission" date="2025-08" db="UniProtKB">
        <authorList>
            <consortium name="RefSeq"/>
        </authorList>
    </citation>
    <scope>IDENTIFICATION</scope>
</reference>
<evidence type="ECO:0000256" key="6">
    <source>
        <dbReference type="ARBA" id="ARBA00023002"/>
    </source>
</evidence>
<dbReference type="GO" id="GO:0005506">
    <property type="term" value="F:iron ion binding"/>
    <property type="evidence" value="ECO:0007669"/>
    <property type="project" value="InterPro"/>
</dbReference>
<evidence type="ECO:0000256" key="9">
    <source>
        <dbReference type="ARBA" id="ARBA00023136"/>
    </source>
</evidence>
<dbReference type="SUPFAM" id="SSF48264">
    <property type="entry name" value="Cytochrome P450"/>
    <property type="match status" value="1"/>
</dbReference>
<dbReference type="PROSITE" id="PS00086">
    <property type="entry name" value="CYTOCHROME_P450"/>
    <property type="match status" value="1"/>
</dbReference>
<keyword evidence="8 11" id="KW-0503">Monooxygenase</keyword>
<evidence type="ECO:0000256" key="4">
    <source>
        <dbReference type="ARBA" id="ARBA00022617"/>
    </source>
</evidence>
<proteinExistence type="inferred from homology"/>
<dbReference type="InterPro" id="IPR001128">
    <property type="entry name" value="Cyt_P450"/>
</dbReference>
<comment type="cofactor">
    <cofactor evidence="1 10">
        <name>heme</name>
        <dbReference type="ChEBI" id="CHEBI:30413"/>
    </cofactor>
</comment>
<keyword evidence="7 10" id="KW-0408">Iron</keyword>
<evidence type="ECO:0000256" key="2">
    <source>
        <dbReference type="ARBA" id="ARBA00004370"/>
    </source>
</evidence>
<comment type="subcellular location">
    <subcellularLocation>
        <location evidence="2">Membrane</location>
    </subcellularLocation>
</comment>
<name>A0A1U8A683_NELNU</name>
<dbReference type="PANTHER" id="PTHR47943">
    <property type="entry name" value="CYTOCHROME P450 93A3-LIKE"/>
    <property type="match status" value="1"/>
</dbReference>
<keyword evidence="6 11" id="KW-0560">Oxidoreductase</keyword>
<dbReference type="OMA" id="CREGLPC"/>
<evidence type="ECO:0000256" key="10">
    <source>
        <dbReference type="PIRSR" id="PIRSR602401-1"/>
    </source>
</evidence>
<feature type="binding site" description="axial binding residue" evidence="10">
    <location>
        <position position="451"/>
    </location>
    <ligand>
        <name>heme</name>
        <dbReference type="ChEBI" id="CHEBI:30413"/>
    </ligand>
    <ligandPart>
        <name>Fe</name>
        <dbReference type="ChEBI" id="CHEBI:18248"/>
    </ligandPart>
</feature>
<evidence type="ECO:0000256" key="11">
    <source>
        <dbReference type="RuleBase" id="RU000461"/>
    </source>
</evidence>
<dbReference type="PRINTS" id="PR00385">
    <property type="entry name" value="P450"/>
</dbReference>
<evidence type="ECO:0000256" key="5">
    <source>
        <dbReference type="ARBA" id="ARBA00022723"/>
    </source>
</evidence>
<dbReference type="GO" id="GO:0004497">
    <property type="term" value="F:monooxygenase activity"/>
    <property type="evidence" value="ECO:0007669"/>
    <property type="project" value="UniProtKB-KW"/>
</dbReference>
<evidence type="ECO:0000256" key="1">
    <source>
        <dbReference type="ARBA" id="ARBA00001971"/>
    </source>
</evidence>
<gene>
    <name evidence="13" type="primary">LOC104597493</name>
</gene>
<dbReference type="GO" id="GO:0016020">
    <property type="term" value="C:membrane"/>
    <property type="evidence" value="ECO:0007669"/>
    <property type="project" value="UniProtKB-SubCell"/>
</dbReference>
<protein>
    <submittedName>
        <fullName evidence="13">Cytochrome P450 93A2-like</fullName>
    </submittedName>
</protein>
<organism evidence="12 13">
    <name type="scientific">Nelumbo nucifera</name>
    <name type="common">Sacred lotus</name>
    <dbReference type="NCBI Taxonomy" id="4432"/>
    <lineage>
        <taxon>Eukaryota</taxon>
        <taxon>Viridiplantae</taxon>
        <taxon>Streptophyta</taxon>
        <taxon>Embryophyta</taxon>
        <taxon>Tracheophyta</taxon>
        <taxon>Spermatophyta</taxon>
        <taxon>Magnoliopsida</taxon>
        <taxon>Proteales</taxon>
        <taxon>Nelumbonaceae</taxon>
        <taxon>Nelumbo</taxon>
    </lineage>
</organism>
<dbReference type="RefSeq" id="XP_010257372.1">
    <property type="nucleotide sequence ID" value="XM_010259070.2"/>
</dbReference>
<dbReference type="PRINTS" id="PR00463">
    <property type="entry name" value="EP450I"/>
</dbReference>
<dbReference type="InterPro" id="IPR036396">
    <property type="entry name" value="Cyt_P450_sf"/>
</dbReference>
<dbReference type="FunFam" id="1.10.630.10:FF:000019">
    <property type="entry name" value="Cytochrome P450 family protein"/>
    <property type="match status" value="1"/>
</dbReference>
<dbReference type="OrthoDB" id="1103324at2759"/>
<sequence>MAPITDIQYYCFLFCILLVSTLLFRSYAKKPTNPSTFPPSPPSLPIVGHLHLIGPLLHKSFQSLSRQYGPLISLRLGFSPCIVLSSAALAMEVFRTHDLIFAFRPEFASTQFNIYNGSNFFTAPYGTYWRFMKKLCMTELLADRQLAGFVGVKQEEIRHFLRRLLESSESGKPVDVGAELTRLTNNIICRMAMTTRCSGSTYESEEVRKLGDEIAKLGGKLGLGEILGPLGKLDPFGYGKKLRNLIVQFDELLEKVLREHENDGAEGTNEGKDLVDILLKTSKDEKAEYKLTRTNIKAFLLDIFAGGTDTSAKAMQWTLAMLINHPDILRKVRAEIEFTVGETRLVEESDIHNLPYLQAVIKETLRLFPVLPIIGRECTEDCKIGGYDVKKKSRVLINLYAIMRDPDSWEDPDSFRPERFLMKSRENLQRQEEIKNQSSKFLPFGGGRRGCPGASHAYTIMHLTVASMVQCFDWVNGDNGLTEVSLEQGAGFNLRMAHPLLCFPIPVAKLQPLIPTVL</sequence>
<dbReference type="eggNOG" id="KOG0156">
    <property type="taxonomic scope" value="Eukaryota"/>
</dbReference>
<evidence type="ECO:0000256" key="7">
    <source>
        <dbReference type="ARBA" id="ARBA00023004"/>
    </source>
</evidence>
<dbReference type="KEGG" id="nnu:104597493"/>